<gene>
    <name evidence="3" type="ORF">GCM10010990_35520</name>
</gene>
<evidence type="ECO:0000259" key="2">
    <source>
        <dbReference type="Pfam" id="PF04909"/>
    </source>
</evidence>
<feature type="domain" description="Amidohydrolase-related" evidence="2">
    <location>
        <begin position="8"/>
        <end position="297"/>
    </location>
</feature>
<dbReference type="InterPro" id="IPR032466">
    <property type="entry name" value="Metal_Hydrolase"/>
</dbReference>
<evidence type="ECO:0000313" key="4">
    <source>
        <dbReference type="Proteomes" id="UP000612349"/>
    </source>
</evidence>
<keyword evidence="4" id="KW-1185">Reference proteome</keyword>
<dbReference type="PANTHER" id="PTHR43569">
    <property type="entry name" value="AMIDOHYDROLASE"/>
    <property type="match status" value="1"/>
</dbReference>
<dbReference type="RefSeq" id="WP_066776049.1">
    <property type="nucleotide sequence ID" value="NZ_BMIP01000012.1"/>
</dbReference>
<accession>A0A916Z9H8</accession>
<dbReference type="Pfam" id="PF04909">
    <property type="entry name" value="Amidohydro_2"/>
    <property type="match status" value="1"/>
</dbReference>
<evidence type="ECO:0000256" key="1">
    <source>
        <dbReference type="ARBA" id="ARBA00038310"/>
    </source>
</evidence>
<dbReference type="Proteomes" id="UP000612349">
    <property type="component" value="Unassembled WGS sequence"/>
</dbReference>
<sequence>MTGRLPFIDAHVHLWDLKHLRYPWLMPPFADDGPNGSVEAIARDYGLDDYLAESASWDVRGIVHIDAGADPADALAETDWLQAMADARGMPSAIVGFADLADPDVDTLLAAHAARPNVRGIRHIVNWHPDPQRTYSPRDVTRDEAWAAGYARLGAHGLSFDLQAYPGQFPHLAGIIDRHPETQVMVNHTGMMVGTDGHGEWLAGMKALAAMPHVAVKISGMGFAFRPWNDDEARRYVLETIEMFGPERCMFASDLPTDRLFGSFDRHLSFYDRITGDFAEDERRAMFAGNAARLYRIEWEG</sequence>
<dbReference type="EMBL" id="BMIP01000012">
    <property type="protein sequence ID" value="GGD82389.1"/>
    <property type="molecule type" value="Genomic_DNA"/>
</dbReference>
<dbReference type="Gene3D" id="3.20.20.140">
    <property type="entry name" value="Metal-dependent hydrolases"/>
    <property type="match status" value="1"/>
</dbReference>
<reference evidence="3" key="2">
    <citation type="submission" date="2020-09" db="EMBL/GenBank/DDBJ databases">
        <authorList>
            <person name="Sun Q."/>
            <person name="Zhou Y."/>
        </authorList>
    </citation>
    <scope>NUCLEOTIDE SEQUENCE</scope>
    <source>
        <strain evidence="3">CGMCC 1.15360</strain>
    </source>
</reference>
<dbReference type="OrthoDB" id="9787654at2"/>
<dbReference type="SUPFAM" id="SSF51556">
    <property type="entry name" value="Metallo-dependent hydrolases"/>
    <property type="match status" value="1"/>
</dbReference>
<protein>
    <recommendedName>
        <fullName evidence="2">Amidohydrolase-related domain-containing protein</fullName>
    </recommendedName>
</protein>
<dbReference type="InterPro" id="IPR052350">
    <property type="entry name" value="Metallo-dep_Lactonases"/>
</dbReference>
<reference evidence="3" key="1">
    <citation type="journal article" date="2014" name="Int. J. Syst. Evol. Microbiol.">
        <title>Complete genome sequence of Corynebacterium casei LMG S-19264T (=DSM 44701T), isolated from a smear-ripened cheese.</title>
        <authorList>
            <consortium name="US DOE Joint Genome Institute (JGI-PGF)"/>
            <person name="Walter F."/>
            <person name="Albersmeier A."/>
            <person name="Kalinowski J."/>
            <person name="Ruckert C."/>
        </authorList>
    </citation>
    <scope>NUCLEOTIDE SEQUENCE</scope>
    <source>
        <strain evidence="3">CGMCC 1.15360</strain>
    </source>
</reference>
<evidence type="ECO:0000313" key="3">
    <source>
        <dbReference type="EMBL" id="GGD82389.1"/>
    </source>
</evidence>
<comment type="caution">
    <text evidence="3">The sequence shown here is derived from an EMBL/GenBank/DDBJ whole genome shotgun (WGS) entry which is preliminary data.</text>
</comment>
<dbReference type="InterPro" id="IPR006680">
    <property type="entry name" value="Amidohydro-rel"/>
</dbReference>
<dbReference type="AlphaFoldDB" id="A0A916Z9H8"/>
<dbReference type="PANTHER" id="PTHR43569:SF1">
    <property type="entry name" value="BLL3371 PROTEIN"/>
    <property type="match status" value="1"/>
</dbReference>
<comment type="similarity">
    <text evidence="1">Belongs to the metallo-dependent hydrolases superfamily.</text>
</comment>
<organism evidence="3 4">
    <name type="scientific">Croceicoccus mobilis</name>
    <dbReference type="NCBI Taxonomy" id="1703339"/>
    <lineage>
        <taxon>Bacteria</taxon>
        <taxon>Pseudomonadati</taxon>
        <taxon>Pseudomonadota</taxon>
        <taxon>Alphaproteobacteria</taxon>
        <taxon>Sphingomonadales</taxon>
        <taxon>Erythrobacteraceae</taxon>
        <taxon>Croceicoccus</taxon>
    </lineage>
</organism>
<dbReference type="GO" id="GO:0016787">
    <property type="term" value="F:hydrolase activity"/>
    <property type="evidence" value="ECO:0007669"/>
    <property type="project" value="InterPro"/>
</dbReference>
<name>A0A916Z9H8_9SPHN</name>
<proteinExistence type="inferred from homology"/>